<accession>A0AAW7B4M7</accession>
<dbReference type="InterPro" id="IPR050708">
    <property type="entry name" value="T6SS_VgrG/RHS"/>
</dbReference>
<dbReference type="RefSeq" id="WP_008511658.1">
    <property type="nucleotide sequence ID" value="NZ_JARQXC010000004.1"/>
</dbReference>
<keyword evidence="3" id="KW-1185">Reference proteome</keyword>
<dbReference type="Proteomes" id="UP001171122">
    <property type="component" value="Unassembled WGS sequence"/>
</dbReference>
<sequence length="1766" mass="194887">MSSNFTMAQNFTGSISNKIDIRTGQYKPTLFLGNIMGNNALGPSLPLSLCYDPQNSINQGFGVGWSLAGASYNASTGVLVHPNGGNYAIQFPANSQNELGIKYQKTKDFKLLQTSDSSELYILNSSGDVTVLKETSNGLSLPSMVLSQSGQKLYLNFDGKNRFIQLLDGDNTTVLIEANYDAAYATTLTMFPSKPFAQTFTFTLDVNECLTKITTTTQETGQLTWTFESLYSPENPQEIRINGNPTLLAVTYPTGLRESVVYNPKGFLLPDNQTYLPCIMSSRSDSGGGQPAVCKRYSYGPGNNNFLGTGSGIASTSASDDNLYASNYNSYTYWVQETILDDAGNPAFSYRRTYNKFHLMTEEIYSDVTNQATRQTINTYDASLETAQDISLVPSYFQNPLSITVTYTSTVNGQPSSKTYSRTREYYSDTYNNGASGPFSGLLKAETYYDNYQVIYTYYKADGTEPGCPEDPFIFPQNKTGWPSNHIKSVEVINTQTGHSISRMEIDYTQLNTQSKKDFLPQFFFAPKEYRLYTSGTYAAQRLMEYVTNAESPDYGRPKSLTVNTILAQAYGAQKTGDVGSTITHTYTYQADPKNADNIITTIATTGSQNTTTTEIHCVYRGNMMSFTDIYNNVHDFSYNSLGLMTREDYNTNHSAYNYQVNHSYTMDQRDSLAFNVVTSEISDSAGNQYQGQKKWLDGAGRTVWLDQRVAGSYYQGVKNAYNYFGELDTTTSLDVLPFSTEVGEDVAIATISSPNASSVRTAVYDLFRTVSGYTLSDGSSLSSAYDPATSATSIFTNTASNHSVNKVDLIERTLTNLIKDVSGTKTLLATTTNFNEYGVISAVSETLYNTDDNSTDVYTESYENDYVGRITKKTLNDGTSITLEYDPRFLQPRVTKVIYTDSKYKDTTLLECTYNVRGLVVSRSLIGRDLSYAKKYSYDYDPVFDRVTVVTLPDGTTWTYSYDNSAGGKVSIIQTNGKLPISKTFSYNRFGQVAWMAEQISNIGNSIVYDANIYDLIGRIISKQYTTKSYIKNNTQLSYSNTTSSITSYTDINGLTTKYTYNDKMQLIGMQNAFMRVTYGYDGYGRMSSKTTWQMQGVDTVNEASQHNSNYTYDSQSGLMTLIEEDQGRTKTFINMTYRPDGLLTQRTYGSSSTPPSPWRKETFTYDSRKRLAGYACVGTDATYLIMDSDGHAVTAQSYSYDDLNNITQIRTNYLENGLSKTKIVTFTYRTDNPFLIDKITNNDEDISISYDVCDRALCDDQSRSFTYDGFERLSSVNYKDTFYDLTYDATNALRIQINTKTSTNRLFFYEGYMPVSEYTADPTGPISNRISRLYTGNNLVGQTKDDIFAAIPVDSLGNSIFTDDATTLSSGVTPFGDSYQPSASLPNYHGLPYNEEFGGYMLGNGYRLYNPRIGRLNKPDSMPPHSKAGINPFAYAFNDPINFFDPSGHTPAPITTQKHNKHIGQYIEAGVGSLIMIGTALTAFIVPGGEAVGAAAAEEGFSALKVSRIALKVAGVGAAVVASGSTFAGIALENSHPQASKDCFYTAAAAGILFGGTRYLGGTINKVMEARARPARIAERAAADMEPRTNRLGREGNWHNNILHRTAEAPTESLNVEAILERDPGLPYENLSQQHYSAVDRAGEQMAAQPYLGDEVNSFANPRDNLVVVRLARSYSSESGFSSDSEDWGTVYDPVASETSSRSSRSPSPPGQIVASAQNQEALIPDDGSQGRSNTANTGPESNPKLSPFRSYSIPYVRGNSASA</sequence>
<dbReference type="InterPro" id="IPR006530">
    <property type="entry name" value="YD"/>
</dbReference>
<feature type="compositionally biased region" description="Polar residues" evidence="1">
    <location>
        <begin position="1732"/>
        <end position="1747"/>
    </location>
</feature>
<dbReference type="PANTHER" id="PTHR32305:SF15">
    <property type="entry name" value="PROTEIN RHSA-RELATED"/>
    <property type="match status" value="1"/>
</dbReference>
<dbReference type="EMBL" id="JARQXC010000004">
    <property type="protein sequence ID" value="MDL2331867.1"/>
    <property type="molecule type" value="Genomic_DNA"/>
</dbReference>
<feature type="region of interest" description="Disordered" evidence="1">
    <location>
        <begin position="1680"/>
        <end position="1766"/>
    </location>
</feature>
<dbReference type="NCBIfam" id="TIGR01643">
    <property type="entry name" value="YD_repeat_2x"/>
    <property type="match status" value="1"/>
</dbReference>
<reference evidence="2" key="1">
    <citation type="journal article" date="2023" name="Front. Microbiol.">
        <title>Isolation of Brucella inopinata from a White's tree frog (Litoria caerulea): pose exotic frogs a potential risk to human health?</title>
        <authorList>
            <person name="Scholz H.C."/>
            <person name="Heckers K.O."/>
            <person name="Appelt S."/>
            <person name="Geier-Doemling D."/>
            <person name="Schlegel P."/>
            <person name="Wattam A.R."/>
        </authorList>
    </citation>
    <scope>NUCLEOTIDE SEQUENCE</scope>
    <source>
        <strain evidence="2">FO700662</strain>
    </source>
</reference>
<dbReference type="NCBIfam" id="TIGR03696">
    <property type="entry name" value="Rhs_assc_core"/>
    <property type="match status" value="1"/>
</dbReference>
<name>A0AAW7B4M7_9HYPH</name>
<dbReference type="PANTHER" id="PTHR32305">
    <property type="match status" value="1"/>
</dbReference>
<evidence type="ECO:0000313" key="2">
    <source>
        <dbReference type="EMBL" id="MDL2331867.1"/>
    </source>
</evidence>
<evidence type="ECO:0000313" key="3">
    <source>
        <dbReference type="Proteomes" id="UP001171122"/>
    </source>
</evidence>
<gene>
    <name evidence="2" type="ORF">P8A28_02635</name>
</gene>
<dbReference type="InterPro" id="IPR022385">
    <property type="entry name" value="Rhs_assc_core"/>
</dbReference>
<evidence type="ECO:0000256" key="1">
    <source>
        <dbReference type="SAM" id="MobiDB-lite"/>
    </source>
</evidence>
<organism evidence="2 3">
    <name type="scientific">Brucella inopinata</name>
    <dbReference type="NCBI Taxonomy" id="1218315"/>
    <lineage>
        <taxon>Bacteria</taxon>
        <taxon>Pseudomonadati</taxon>
        <taxon>Pseudomonadota</taxon>
        <taxon>Alphaproteobacteria</taxon>
        <taxon>Hyphomicrobiales</taxon>
        <taxon>Brucellaceae</taxon>
        <taxon>Brucella/Ochrobactrum group</taxon>
        <taxon>Brucella</taxon>
    </lineage>
</organism>
<comment type="caution">
    <text evidence="2">The sequence shown here is derived from an EMBL/GenBank/DDBJ whole genome shotgun (WGS) entry which is preliminary data.</text>
</comment>
<protein>
    <submittedName>
        <fullName evidence="2">RHS repeat-associated core domain-containing protein</fullName>
    </submittedName>
</protein>
<proteinExistence type="predicted"/>
<dbReference type="Gene3D" id="2.180.10.10">
    <property type="entry name" value="RHS repeat-associated core"/>
    <property type="match status" value="1"/>
</dbReference>